<name>A0A4P9W0G4_9FUNG</name>
<feature type="region of interest" description="Disordered" evidence="1">
    <location>
        <begin position="182"/>
        <end position="203"/>
    </location>
</feature>
<proteinExistence type="predicted"/>
<dbReference type="EMBL" id="KZ999704">
    <property type="protein sequence ID" value="RKO84815.1"/>
    <property type="molecule type" value="Genomic_DNA"/>
</dbReference>
<evidence type="ECO:0000313" key="2">
    <source>
        <dbReference type="EMBL" id="RKO84815.1"/>
    </source>
</evidence>
<accession>A0A4P9W0G4</accession>
<feature type="compositionally biased region" description="Pro residues" evidence="1">
    <location>
        <begin position="189"/>
        <end position="199"/>
    </location>
</feature>
<reference evidence="3" key="1">
    <citation type="journal article" date="2018" name="Nat. Microbiol.">
        <title>Leveraging single-cell genomics to expand the fungal tree of life.</title>
        <authorList>
            <person name="Ahrendt S.R."/>
            <person name="Quandt C.A."/>
            <person name="Ciobanu D."/>
            <person name="Clum A."/>
            <person name="Salamov A."/>
            <person name="Andreopoulos B."/>
            <person name="Cheng J.F."/>
            <person name="Woyke T."/>
            <person name="Pelin A."/>
            <person name="Henrissat B."/>
            <person name="Reynolds N.K."/>
            <person name="Benny G.L."/>
            <person name="Smith M.E."/>
            <person name="James T.Y."/>
            <person name="Grigoriev I.V."/>
        </authorList>
    </citation>
    <scope>NUCLEOTIDE SEQUENCE [LARGE SCALE GENOMIC DNA]</scope>
</reference>
<feature type="region of interest" description="Disordered" evidence="1">
    <location>
        <begin position="259"/>
        <end position="292"/>
    </location>
</feature>
<gene>
    <name evidence="2" type="ORF">BDK51DRAFT_48476</name>
</gene>
<keyword evidence="3" id="KW-1185">Reference proteome</keyword>
<sequence length="484" mass="52511">MEGDARASSPSLTLDFPLQPTSSELSSPPLHEFRPVQAPQDPLHELLQDPSDFSSEWSSLPALPQPASNDIHPPCPARVRQTTDSLPSPPPNLCPIIPGGSSGWIPVLGPTYIPDEPPVRLSAVSTPLPTYASPLPTTSATSQLSDSTSLTWTPIVTIPPSDELLRPTASLAWTFVGGRQSFPNGLSRPPSPLPTPQLPPADERLPAESTTLEWTPIPNPQIRSDYPRSEQRRREEWVEADFGEEIQVLHLGTAAEVGSSGLASGARASSSTREDAPAASATSASALSRASTNPAIARKRYPPLIYPLCALLGSKPSFATGPVQSVLSLPSSLQRTKALSRDPRIAAGARERDRHSSWRWRYDPFRVDVGGWEAAPSRPPPQRDHRRLEAHRANYPTFPTLAHICGPLFRVDPAAPAQMLHSHPSKIGGYGFDPVDKHVVGKPIDQSLFDEPGTFPESIRARMENYVASVHEVIEWCDSIDELS</sequence>
<dbReference type="AlphaFoldDB" id="A0A4P9W0G4"/>
<dbReference type="Proteomes" id="UP000269721">
    <property type="component" value="Unassembled WGS sequence"/>
</dbReference>
<feature type="region of interest" description="Disordered" evidence="1">
    <location>
        <begin position="1"/>
        <end position="73"/>
    </location>
</feature>
<evidence type="ECO:0000256" key="1">
    <source>
        <dbReference type="SAM" id="MobiDB-lite"/>
    </source>
</evidence>
<protein>
    <submittedName>
        <fullName evidence="2">Uncharacterized protein</fullName>
    </submittedName>
</protein>
<evidence type="ECO:0000313" key="3">
    <source>
        <dbReference type="Proteomes" id="UP000269721"/>
    </source>
</evidence>
<feature type="compositionally biased region" description="Low complexity" evidence="1">
    <location>
        <begin position="259"/>
        <end position="291"/>
    </location>
</feature>
<organism evidence="2 3">
    <name type="scientific">Blyttiomyces helicus</name>
    <dbReference type="NCBI Taxonomy" id="388810"/>
    <lineage>
        <taxon>Eukaryota</taxon>
        <taxon>Fungi</taxon>
        <taxon>Fungi incertae sedis</taxon>
        <taxon>Chytridiomycota</taxon>
        <taxon>Chytridiomycota incertae sedis</taxon>
        <taxon>Chytridiomycetes</taxon>
        <taxon>Chytridiomycetes incertae sedis</taxon>
        <taxon>Blyttiomyces</taxon>
    </lineage>
</organism>